<dbReference type="SUPFAM" id="SSF48024">
    <property type="entry name" value="N-terminal domain of DnaB helicase"/>
    <property type="match status" value="1"/>
</dbReference>
<evidence type="ECO:0000256" key="11">
    <source>
        <dbReference type="ARBA" id="ARBA00044940"/>
    </source>
</evidence>
<accession>A0A1G4P0R4</accession>
<dbReference type="PROSITE" id="PS51199">
    <property type="entry name" value="SF4_HELICASE"/>
    <property type="match status" value="2"/>
</dbReference>
<name>A0A1G4P0R4_9FLOR</name>
<evidence type="ECO:0000259" key="14">
    <source>
        <dbReference type="PROSITE" id="PS51199"/>
    </source>
</evidence>
<comment type="similarity">
    <text evidence="1 13">Belongs to the helicase family. DnaB subfamily.</text>
</comment>
<evidence type="ECO:0000256" key="9">
    <source>
        <dbReference type="ARBA" id="ARBA00023125"/>
    </source>
</evidence>
<dbReference type="InterPro" id="IPR036844">
    <property type="entry name" value="Hint_dom_sf"/>
</dbReference>
<evidence type="ECO:0000313" key="15">
    <source>
        <dbReference type="EMBL" id="SCW24488.1"/>
    </source>
</evidence>
<keyword evidence="15" id="KW-0150">Chloroplast</keyword>
<dbReference type="Gene3D" id="2.170.16.10">
    <property type="entry name" value="Hedgehog/Intein (Hint) domain"/>
    <property type="match status" value="1"/>
</dbReference>
<dbReference type="InterPro" id="IPR007693">
    <property type="entry name" value="DNA_helicase_DnaB-like_N"/>
</dbReference>
<dbReference type="PANTHER" id="PTHR30153">
    <property type="entry name" value="REPLICATIVE DNA HELICASE DNAB"/>
    <property type="match status" value="1"/>
</dbReference>
<geneLocation type="chloroplast" evidence="15"/>
<reference evidence="15" key="2">
    <citation type="submission" date="2016-10" db="EMBL/GenBank/DDBJ databases">
        <authorList>
            <person name="de Groot N.N."/>
        </authorList>
    </citation>
    <scope>NUCLEOTIDE SEQUENCE</scope>
    <source>
        <strain evidence="15">C.0024</strain>
    </source>
</reference>
<proteinExistence type="inferred from homology"/>
<dbReference type="SUPFAM" id="SSF51294">
    <property type="entry name" value="Hedgehog/intein (Hint) domain"/>
    <property type="match status" value="1"/>
</dbReference>
<sequence>MINQDSLTKYHEQIPPQHNLAEEIILGGTLVNTNITELAMNELITESFSLETHQIIYRTIIDIYLHRTYVDSIILINTLWELNLLSKIGGIKKILNLLKHAQIFISQDITYLTAQYYIYIIKDKYLRRLLIQYGYNIITLAYLRSITPYNIFTKADKYIEEIKSQYNYNPKSIHNIGNDLSKLLIALKKDHETNKYKKLQSGFYALDKMNNGFEEGDLVVIAGRPSMGKTSLSLNIVLNLIAQNCRHICIFSLEMSREQILYKLLSISACIPIHQLQLGNINQLDWLSIQHAASQLVNSAIHIYDNANLSINSLNNTAKILKSEHLELKFIVIDYLQLIQTDNSQFANRAEELSTITRSLKILAKELDVTIIILSQLNRNVENRINKKPMLSDLKESGCLNIHELIIKCYKSTRSNPLIFYKECLSSNKQLLKTYEKYKLHPQIRQTTKQYRYKLLNNKYCSIAVTHNHQVLTIIGWRKADALKYKEKIVENTLKEQNMNFLIQNIDFQQQKYSMNDLSVSETQAFMCSNQYILHNSIEQDADLVLMLYRESYYHDSTDNDNNITNLIVAKHRNGPTGSIELQFNPLLSSFKNL</sequence>
<dbReference type="Gene3D" id="3.40.50.300">
    <property type="entry name" value="P-loop containing nucleotide triphosphate hydrolases"/>
    <property type="match status" value="2"/>
</dbReference>
<keyword evidence="3 13" id="KW-0235">DNA replication</keyword>
<dbReference type="InterPro" id="IPR036185">
    <property type="entry name" value="DNA_heli_DnaB-like_N_sf"/>
</dbReference>
<dbReference type="GO" id="GO:0005524">
    <property type="term" value="F:ATP binding"/>
    <property type="evidence" value="ECO:0007669"/>
    <property type="project" value="UniProtKB-UniRule"/>
</dbReference>
<dbReference type="GeneID" id="30000418"/>
<dbReference type="AlphaFoldDB" id="A0A1G4P0R4"/>
<keyword evidence="4" id="KW-0677">Repeat</keyword>
<evidence type="ECO:0000256" key="8">
    <source>
        <dbReference type="ARBA" id="ARBA00022840"/>
    </source>
</evidence>
<feature type="domain" description="SF4 helicase" evidence="14">
    <location>
        <begin position="537"/>
        <end position="594"/>
    </location>
</feature>
<keyword evidence="5 13" id="KW-0547">Nucleotide-binding</keyword>
<dbReference type="GO" id="GO:0006269">
    <property type="term" value="P:DNA replication, synthesis of primer"/>
    <property type="evidence" value="ECO:0007669"/>
    <property type="project" value="UniProtKB-UniRule"/>
</dbReference>
<comment type="function">
    <text evidence="11">The intein is an endonuclease.</text>
</comment>
<keyword evidence="8 13" id="KW-0067">ATP-binding</keyword>
<dbReference type="SUPFAM" id="SSF52540">
    <property type="entry name" value="P-loop containing nucleoside triphosphate hydrolases"/>
    <property type="match status" value="1"/>
</dbReference>
<evidence type="ECO:0000256" key="13">
    <source>
        <dbReference type="RuleBase" id="RU362085"/>
    </source>
</evidence>
<dbReference type="InterPro" id="IPR007694">
    <property type="entry name" value="DNA_helicase_DnaB-like_C"/>
</dbReference>
<dbReference type="GO" id="GO:0003677">
    <property type="term" value="F:DNA binding"/>
    <property type="evidence" value="ECO:0007669"/>
    <property type="project" value="UniProtKB-UniRule"/>
</dbReference>
<keyword evidence="6 13" id="KW-0378">Hydrolase</keyword>
<dbReference type="RefSeq" id="YP_009315830.1">
    <property type="nucleotide sequence ID" value="NC_031668.1"/>
</dbReference>
<dbReference type="EMBL" id="LT622878">
    <property type="protein sequence ID" value="SCW24488.1"/>
    <property type="molecule type" value="Genomic_DNA"/>
</dbReference>
<dbReference type="InterPro" id="IPR016136">
    <property type="entry name" value="DNA_helicase_N/primase_C"/>
</dbReference>
<dbReference type="CDD" id="cd00984">
    <property type="entry name" value="DnaB_C"/>
    <property type="match status" value="1"/>
</dbReference>
<dbReference type="GO" id="GO:0005829">
    <property type="term" value="C:cytosol"/>
    <property type="evidence" value="ECO:0007669"/>
    <property type="project" value="TreeGrafter"/>
</dbReference>
<evidence type="ECO:0000256" key="7">
    <source>
        <dbReference type="ARBA" id="ARBA00022806"/>
    </source>
</evidence>
<gene>
    <name evidence="15" type="primary">dnaB</name>
    <name evidence="15" type="ORF">C00024_209</name>
</gene>
<dbReference type="PANTHER" id="PTHR30153:SF2">
    <property type="entry name" value="REPLICATIVE DNA HELICASE"/>
    <property type="match status" value="1"/>
</dbReference>
<dbReference type="Gene3D" id="1.10.860.10">
    <property type="entry name" value="DNAb Helicase, Chain A"/>
    <property type="match status" value="1"/>
</dbReference>
<organism evidence="15">
    <name type="scientific">Trichogloeopsis pedicellata</name>
    <dbReference type="NCBI Taxonomy" id="1495610"/>
    <lineage>
        <taxon>Eukaryota</taxon>
        <taxon>Rhodophyta</taxon>
        <taxon>Florideophyceae</taxon>
        <taxon>Nemaliophycidae</taxon>
        <taxon>Nemaliales</taxon>
        <taxon>Liagoraceae</taxon>
        <taxon>Trichogloeopsis</taxon>
    </lineage>
</organism>
<comment type="catalytic activity">
    <reaction evidence="12 13">
        <text>ATP + H2O = ADP + phosphate + H(+)</text>
        <dbReference type="Rhea" id="RHEA:13065"/>
        <dbReference type="ChEBI" id="CHEBI:15377"/>
        <dbReference type="ChEBI" id="CHEBI:15378"/>
        <dbReference type="ChEBI" id="CHEBI:30616"/>
        <dbReference type="ChEBI" id="CHEBI:43474"/>
        <dbReference type="ChEBI" id="CHEBI:456216"/>
        <dbReference type="EC" id="5.6.2.3"/>
    </reaction>
</comment>
<evidence type="ECO:0000256" key="10">
    <source>
        <dbReference type="ARBA" id="ARBA00023235"/>
    </source>
</evidence>
<dbReference type="InterPro" id="IPR027417">
    <property type="entry name" value="P-loop_NTPase"/>
</dbReference>
<dbReference type="GO" id="GO:0043139">
    <property type="term" value="F:5'-3' DNA helicase activity"/>
    <property type="evidence" value="ECO:0007669"/>
    <property type="project" value="UniProtKB-EC"/>
</dbReference>
<keyword evidence="15" id="KW-0934">Plastid</keyword>
<dbReference type="Pfam" id="PF00772">
    <property type="entry name" value="DnaB"/>
    <property type="match status" value="1"/>
</dbReference>
<dbReference type="InterPro" id="IPR007692">
    <property type="entry name" value="DNA_helicase_DnaB"/>
</dbReference>
<evidence type="ECO:0000256" key="1">
    <source>
        <dbReference type="ARBA" id="ARBA00008428"/>
    </source>
</evidence>
<dbReference type="Pfam" id="PF03796">
    <property type="entry name" value="DnaB_C"/>
    <property type="match status" value="1"/>
</dbReference>
<evidence type="ECO:0000256" key="5">
    <source>
        <dbReference type="ARBA" id="ARBA00022741"/>
    </source>
</evidence>
<evidence type="ECO:0000256" key="4">
    <source>
        <dbReference type="ARBA" id="ARBA00022737"/>
    </source>
</evidence>
<keyword evidence="7 13" id="KW-0347">Helicase</keyword>
<keyword evidence="9 13" id="KW-0238">DNA-binding</keyword>
<reference evidence="15" key="1">
    <citation type="submission" date="2016-10" db="EMBL/GenBank/DDBJ databases">
        <title>Chloroplast genomes as a tool to resolve red algal phylogenies: a case study in the Nemaliales.</title>
        <authorList>
            <person name="Costa J.F."/>
            <person name="Lin S.M."/>
            <person name="Macaya E.C."/>
            <person name="Fernandez-Garcia C."/>
            <person name="Verbruggen H."/>
        </authorList>
    </citation>
    <scope>NUCLEOTIDE SEQUENCE</scope>
    <source>
        <strain evidence="15">C.0024</strain>
    </source>
</reference>
<evidence type="ECO:0000256" key="6">
    <source>
        <dbReference type="ARBA" id="ARBA00022801"/>
    </source>
</evidence>
<keyword evidence="2 13" id="KW-0639">Primosome</keyword>
<protein>
    <recommendedName>
        <fullName evidence="13">Replicative DNA helicase</fullName>
        <ecNumber evidence="13">5.6.2.3</ecNumber>
    </recommendedName>
</protein>
<evidence type="ECO:0000256" key="2">
    <source>
        <dbReference type="ARBA" id="ARBA00022515"/>
    </source>
</evidence>
<feature type="domain" description="SF4 helicase" evidence="14">
    <location>
        <begin position="192"/>
        <end position="398"/>
    </location>
</feature>
<keyword evidence="10" id="KW-0413">Isomerase</keyword>
<dbReference type="EC" id="5.6.2.3" evidence="13"/>
<evidence type="ECO:0000256" key="3">
    <source>
        <dbReference type="ARBA" id="ARBA00022705"/>
    </source>
</evidence>
<comment type="function">
    <text evidence="13">The main replicative DNA helicase, it participates in initiation and elongation during chromosome replication. Travels ahead of the DNA replisome, separating dsDNA into templates for DNA synthesis. A processive ATP-dependent 5'-3' DNA helicase it has DNA-dependent ATPase activity.</text>
</comment>
<dbReference type="GO" id="GO:0016887">
    <property type="term" value="F:ATP hydrolysis activity"/>
    <property type="evidence" value="ECO:0007669"/>
    <property type="project" value="RHEA"/>
</dbReference>
<evidence type="ECO:0000256" key="12">
    <source>
        <dbReference type="ARBA" id="ARBA00048954"/>
    </source>
</evidence>
<dbReference type="NCBIfam" id="TIGR00665">
    <property type="entry name" value="DnaB"/>
    <property type="match status" value="1"/>
</dbReference>